<protein>
    <submittedName>
        <fullName evidence="3">Uncharacterized protein</fullName>
    </submittedName>
</protein>
<evidence type="ECO:0000256" key="2">
    <source>
        <dbReference type="SAM" id="SignalP"/>
    </source>
</evidence>
<evidence type="ECO:0000313" key="3">
    <source>
        <dbReference type="EMBL" id="GMI27793.1"/>
    </source>
</evidence>
<dbReference type="EMBL" id="BRYB01002938">
    <property type="protein sequence ID" value="GMI27793.1"/>
    <property type="molecule type" value="Genomic_DNA"/>
</dbReference>
<name>A0ABQ6MJV9_9STRA</name>
<feature type="region of interest" description="Disordered" evidence="1">
    <location>
        <begin position="23"/>
        <end position="45"/>
    </location>
</feature>
<reference evidence="3 4" key="1">
    <citation type="journal article" date="2023" name="Commun. Biol.">
        <title>Genome analysis of Parmales, the sister group of diatoms, reveals the evolutionary specialization of diatoms from phago-mixotrophs to photoautotrophs.</title>
        <authorList>
            <person name="Ban H."/>
            <person name="Sato S."/>
            <person name="Yoshikawa S."/>
            <person name="Yamada K."/>
            <person name="Nakamura Y."/>
            <person name="Ichinomiya M."/>
            <person name="Sato N."/>
            <person name="Blanc-Mathieu R."/>
            <person name="Endo H."/>
            <person name="Kuwata A."/>
            <person name="Ogata H."/>
        </authorList>
    </citation>
    <scope>NUCLEOTIDE SEQUENCE [LARGE SCALE GENOMIC DNA]</scope>
</reference>
<organism evidence="3 4">
    <name type="scientific">Tetraparma gracilis</name>
    <dbReference type="NCBI Taxonomy" id="2962635"/>
    <lineage>
        <taxon>Eukaryota</taxon>
        <taxon>Sar</taxon>
        <taxon>Stramenopiles</taxon>
        <taxon>Ochrophyta</taxon>
        <taxon>Bolidophyceae</taxon>
        <taxon>Parmales</taxon>
        <taxon>Triparmaceae</taxon>
        <taxon>Tetraparma</taxon>
    </lineage>
</organism>
<keyword evidence="2" id="KW-0732">Signal</keyword>
<sequence>MKFVLTWPCLLLLLGPGGAPSSTLASFTGSTSPPPRTTEQSDDFSDACVPENGELICSYLTMEAERAGQDPYAYYKDLMSGDSNTTHISQPHCAWRSTYSQLGSELRRTSEMPAAWNIAFPDQTSIYHVSVVYFNEGDEFHINGGSLPYVRYWSLQTYDKEAGSLGSIQDYTARTEYGSGPNAYANKTAGEAGDAQGSFDVRITAHGDKYKGNKYINELPALHKHQTSGFFFLFLRLYDPEEFPETNAGPKDKIDPVAEQCYGADLPTGESLTESRRWGWVCPPTLKRTNEEGGLMTLVPYCETWRDATIQNYDQGVEPNKRCLLRANSKDNLFLPANNNMKGEFRNKDANYLMGCAEMNKGRLSGKSDSSMWARLSAVLPATSSGLYDEPFVGEAGDYEVRYVSVSSVNRSPPSAVYQTMKDDEIVKRMNARHEHWENREYAIWFGDDESNMPTAAKLENAIFMPWARDVHTNSSSGAVSLGEIVPFPGILYREILSQGQVFDDDDCDYHHGVGDVLKDVCGWPEGIESADAFNALMGRRELRSYCYDDTCCGDRPPECCRDRRHLKSVMREYYPSVEYFRVDRWGNHFELEEEEEEATN</sequence>
<feature type="chain" id="PRO_5046730962" evidence="2">
    <location>
        <begin position="26"/>
        <end position="601"/>
    </location>
</feature>
<evidence type="ECO:0000313" key="4">
    <source>
        <dbReference type="Proteomes" id="UP001165060"/>
    </source>
</evidence>
<keyword evidence="4" id="KW-1185">Reference proteome</keyword>
<gene>
    <name evidence="3" type="ORF">TeGR_g6199</name>
</gene>
<comment type="caution">
    <text evidence="3">The sequence shown here is derived from an EMBL/GenBank/DDBJ whole genome shotgun (WGS) entry which is preliminary data.</text>
</comment>
<dbReference type="Proteomes" id="UP001165060">
    <property type="component" value="Unassembled WGS sequence"/>
</dbReference>
<proteinExistence type="predicted"/>
<evidence type="ECO:0000256" key="1">
    <source>
        <dbReference type="SAM" id="MobiDB-lite"/>
    </source>
</evidence>
<feature type="signal peptide" evidence="2">
    <location>
        <begin position="1"/>
        <end position="25"/>
    </location>
</feature>
<accession>A0ABQ6MJV9</accession>